<dbReference type="RefSeq" id="WP_188941930.1">
    <property type="nucleotide sequence ID" value="NZ_BMPN01000001.1"/>
</dbReference>
<gene>
    <name evidence="1" type="ORF">GCM10007111_03890</name>
</gene>
<comment type="caution">
    <text evidence="1">The sequence shown here is derived from an EMBL/GenBank/DDBJ whole genome shotgun (WGS) entry which is preliminary data.</text>
</comment>
<dbReference type="EMBL" id="BMPN01000001">
    <property type="protein sequence ID" value="GGJ45083.1"/>
    <property type="molecule type" value="Genomic_DNA"/>
</dbReference>
<evidence type="ECO:0000313" key="1">
    <source>
        <dbReference type="EMBL" id="GGJ45083.1"/>
    </source>
</evidence>
<keyword evidence="2" id="KW-1185">Reference proteome</keyword>
<sequence>MYEDYYDDKFTDAGMTEIIIKDKLYAKEWDVICAEKSGEVITYKLVTLTPIQE</sequence>
<accession>A0ABQ2D5A4</accession>
<dbReference type="Proteomes" id="UP000634435">
    <property type="component" value="Unassembled WGS sequence"/>
</dbReference>
<proteinExistence type="predicted"/>
<evidence type="ECO:0000313" key="2">
    <source>
        <dbReference type="Proteomes" id="UP000634435"/>
    </source>
</evidence>
<organism evidence="1 2">
    <name type="scientific">Virgibacillus kapii</name>
    <dbReference type="NCBI Taxonomy" id="1638645"/>
    <lineage>
        <taxon>Bacteria</taxon>
        <taxon>Bacillati</taxon>
        <taxon>Bacillota</taxon>
        <taxon>Bacilli</taxon>
        <taxon>Bacillales</taxon>
        <taxon>Bacillaceae</taxon>
        <taxon>Virgibacillus</taxon>
    </lineage>
</organism>
<reference evidence="2" key="1">
    <citation type="journal article" date="2019" name="Int. J. Syst. Evol. Microbiol.">
        <title>The Global Catalogue of Microorganisms (GCM) 10K type strain sequencing project: providing services to taxonomists for standard genome sequencing and annotation.</title>
        <authorList>
            <consortium name="The Broad Institute Genomics Platform"/>
            <consortium name="The Broad Institute Genome Sequencing Center for Infectious Disease"/>
            <person name="Wu L."/>
            <person name="Ma J."/>
        </authorList>
    </citation>
    <scope>NUCLEOTIDE SEQUENCE [LARGE SCALE GENOMIC DNA]</scope>
    <source>
        <strain evidence="2">JCM 30071</strain>
    </source>
</reference>
<name>A0ABQ2D5A4_9BACI</name>
<protein>
    <submittedName>
        <fullName evidence="1">Uncharacterized protein</fullName>
    </submittedName>
</protein>